<organism evidence="3 4">
    <name type="scientific">Physocladia obscura</name>
    <dbReference type="NCBI Taxonomy" id="109957"/>
    <lineage>
        <taxon>Eukaryota</taxon>
        <taxon>Fungi</taxon>
        <taxon>Fungi incertae sedis</taxon>
        <taxon>Chytridiomycota</taxon>
        <taxon>Chytridiomycota incertae sedis</taxon>
        <taxon>Chytridiomycetes</taxon>
        <taxon>Chytridiales</taxon>
        <taxon>Chytriomycetaceae</taxon>
        <taxon>Physocladia</taxon>
    </lineage>
</organism>
<feature type="region of interest" description="Disordered" evidence="1">
    <location>
        <begin position="1"/>
        <end position="31"/>
    </location>
</feature>
<dbReference type="EMBL" id="JADGJH010000188">
    <property type="protein sequence ID" value="KAJ3134535.1"/>
    <property type="molecule type" value="Genomic_DNA"/>
</dbReference>
<dbReference type="InterPro" id="IPR022617">
    <property type="entry name" value="Rad60/SUMO-like_dom"/>
</dbReference>
<feature type="domain" description="Ubiquitin-like" evidence="2">
    <location>
        <begin position="189"/>
        <end position="259"/>
    </location>
</feature>
<evidence type="ECO:0000256" key="1">
    <source>
        <dbReference type="SAM" id="MobiDB-lite"/>
    </source>
</evidence>
<dbReference type="CDD" id="cd17080">
    <property type="entry name" value="Ubl_SLD2_Esc2_like"/>
    <property type="match status" value="1"/>
</dbReference>
<dbReference type="PANTHER" id="PTHR10562">
    <property type="entry name" value="SMALL UBIQUITIN-RELATED MODIFIER"/>
    <property type="match status" value="1"/>
</dbReference>
<evidence type="ECO:0000313" key="3">
    <source>
        <dbReference type="EMBL" id="KAJ3134535.1"/>
    </source>
</evidence>
<evidence type="ECO:0000313" key="4">
    <source>
        <dbReference type="Proteomes" id="UP001211907"/>
    </source>
</evidence>
<dbReference type="InterPro" id="IPR000626">
    <property type="entry name" value="Ubiquitin-like_dom"/>
</dbReference>
<dbReference type="PROSITE" id="PS50053">
    <property type="entry name" value="UBIQUITIN_2"/>
    <property type="match status" value="1"/>
</dbReference>
<dbReference type="AlphaFoldDB" id="A0AAD5XJA8"/>
<proteinExistence type="predicted"/>
<accession>A0AAD5XJA8</accession>
<comment type="caution">
    <text evidence="3">The sequence shown here is derived from an EMBL/GenBank/DDBJ whole genome shotgun (WGS) entry which is preliminary data.</text>
</comment>
<dbReference type="SUPFAM" id="SSF54236">
    <property type="entry name" value="Ubiquitin-like"/>
    <property type="match status" value="1"/>
</dbReference>
<protein>
    <recommendedName>
        <fullName evidence="2">Ubiquitin-like domain-containing protein</fullName>
    </recommendedName>
</protein>
<evidence type="ECO:0000259" key="2">
    <source>
        <dbReference type="PROSITE" id="PS50053"/>
    </source>
</evidence>
<dbReference type="InterPro" id="IPR029071">
    <property type="entry name" value="Ubiquitin-like_domsf"/>
</dbReference>
<sequence>MRKLSSSPKKQSVPLENTGVTRNSPSIENPISEHNQHALDARPIHNQVEDPISIIVRVWSKESQTTPKTKLKFQVLPSHLLKSIMDKICEREGGNPESYVFFCHSIKLLPLSTVATIKAFHNPDENVKIDVYTHEHHEEMVRVRNVEFERNMSEFADKSEDGSGTGNAGSTIVGSAAVSSQAVDADDVLTVVLRDKTGAELKMRVKKSTTVGSMINAYLKKSGVVSAKMRLEFDHETLDADATVEDCGIEDDDMIDVKY</sequence>
<keyword evidence="4" id="KW-1185">Reference proteome</keyword>
<dbReference type="Gene3D" id="3.10.20.90">
    <property type="entry name" value="Phosphatidylinositol 3-kinase Catalytic Subunit, Chain A, domain 1"/>
    <property type="match status" value="2"/>
</dbReference>
<dbReference type="Proteomes" id="UP001211907">
    <property type="component" value="Unassembled WGS sequence"/>
</dbReference>
<gene>
    <name evidence="3" type="ORF">HK100_003495</name>
</gene>
<dbReference type="Pfam" id="PF11976">
    <property type="entry name" value="Rad60-SLD"/>
    <property type="match status" value="1"/>
</dbReference>
<reference evidence="3" key="1">
    <citation type="submission" date="2020-05" db="EMBL/GenBank/DDBJ databases">
        <title>Phylogenomic resolution of chytrid fungi.</title>
        <authorList>
            <person name="Stajich J.E."/>
            <person name="Amses K."/>
            <person name="Simmons R."/>
            <person name="Seto K."/>
            <person name="Myers J."/>
            <person name="Bonds A."/>
            <person name="Quandt C.A."/>
            <person name="Barry K."/>
            <person name="Liu P."/>
            <person name="Grigoriev I."/>
            <person name="Longcore J.E."/>
            <person name="James T.Y."/>
        </authorList>
    </citation>
    <scope>NUCLEOTIDE SEQUENCE</scope>
    <source>
        <strain evidence="3">JEL0513</strain>
    </source>
</reference>
<name>A0AAD5XJA8_9FUNG</name>